<dbReference type="Proteomes" id="UP000815677">
    <property type="component" value="Unassembled WGS sequence"/>
</dbReference>
<protein>
    <recommendedName>
        <fullName evidence="4">ZZ-type domain-containing protein</fullName>
    </recommendedName>
</protein>
<gene>
    <name evidence="2" type="ORF">MCHLO_00850</name>
</gene>
<proteinExistence type="predicted"/>
<accession>A0ABQ0KW29</accession>
<reference evidence="2" key="1">
    <citation type="submission" date="2014-09" db="EMBL/GenBank/DDBJ databases">
        <title>Genome sequence of the luminous mushroom Mycena chlorophos for searching fungal bioluminescence genes.</title>
        <authorList>
            <person name="Tanaka Y."/>
            <person name="Kasuga D."/>
            <person name="Oba Y."/>
            <person name="Hase S."/>
            <person name="Sato K."/>
            <person name="Oba Y."/>
            <person name="Sakakibara Y."/>
        </authorList>
    </citation>
    <scope>NUCLEOTIDE SEQUENCE</scope>
</reference>
<evidence type="ECO:0000256" key="1">
    <source>
        <dbReference type="SAM" id="MobiDB-lite"/>
    </source>
</evidence>
<name>A0ABQ0KW29_MYCCL</name>
<dbReference type="EMBL" id="DF838672">
    <property type="protein sequence ID" value="GAT43160.1"/>
    <property type="molecule type" value="Genomic_DNA"/>
</dbReference>
<organism evidence="2 3">
    <name type="scientific">Mycena chlorophos</name>
    <name type="common">Agaric fungus</name>
    <name type="synonym">Agaricus chlorophos</name>
    <dbReference type="NCBI Taxonomy" id="658473"/>
    <lineage>
        <taxon>Eukaryota</taxon>
        <taxon>Fungi</taxon>
        <taxon>Dikarya</taxon>
        <taxon>Basidiomycota</taxon>
        <taxon>Agaricomycotina</taxon>
        <taxon>Agaricomycetes</taxon>
        <taxon>Agaricomycetidae</taxon>
        <taxon>Agaricales</taxon>
        <taxon>Marasmiineae</taxon>
        <taxon>Mycenaceae</taxon>
        <taxon>Mycena</taxon>
    </lineage>
</organism>
<feature type="compositionally biased region" description="Polar residues" evidence="1">
    <location>
        <begin position="147"/>
        <end position="161"/>
    </location>
</feature>
<evidence type="ECO:0000313" key="3">
    <source>
        <dbReference type="Proteomes" id="UP000815677"/>
    </source>
</evidence>
<keyword evidence="3" id="KW-1185">Reference proteome</keyword>
<evidence type="ECO:0008006" key="4">
    <source>
        <dbReference type="Google" id="ProtNLM"/>
    </source>
</evidence>
<sequence length="161" mass="18453">MDPHKCCFWCPKLLSAAEIGPFHPQDAIYACTDCVNHQPELARPELHRAETFAALFSLQPGSVILLPAIERHRRVPTTLWHPAEIIEFNPNRLPELVLRWLTPTGARRGSEFYHSDRAWLRYPLHLDPEQVRHSDEIRQETKYHLPASSSPPSGNAQSRGH</sequence>
<feature type="region of interest" description="Disordered" evidence="1">
    <location>
        <begin position="140"/>
        <end position="161"/>
    </location>
</feature>
<evidence type="ECO:0000313" key="2">
    <source>
        <dbReference type="EMBL" id="GAT43160.1"/>
    </source>
</evidence>